<dbReference type="InterPro" id="IPR038731">
    <property type="entry name" value="RgtA/B/C-like"/>
</dbReference>
<protein>
    <submittedName>
        <fullName evidence="10">Glycosyltransferase family 39 protein</fullName>
    </submittedName>
</protein>
<evidence type="ECO:0000256" key="3">
    <source>
        <dbReference type="ARBA" id="ARBA00022676"/>
    </source>
</evidence>
<name>A0A563DD89_9FLAO</name>
<evidence type="ECO:0000256" key="7">
    <source>
        <dbReference type="ARBA" id="ARBA00023136"/>
    </source>
</evidence>
<dbReference type="GO" id="GO:0009103">
    <property type="term" value="P:lipopolysaccharide biosynthetic process"/>
    <property type="evidence" value="ECO:0007669"/>
    <property type="project" value="UniProtKB-ARBA"/>
</dbReference>
<feature type="transmembrane region" description="Helical" evidence="8">
    <location>
        <begin position="259"/>
        <end position="280"/>
    </location>
</feature>
<feature type="domain" description="Glycosyltransferase RgtA/B/C/D-like" evidence="9">
    <location>
        <begin position="50"/>
        <end position="203"/>
    </location>
</feature>
<keyword evidence="7 8" id="KW-0472">Membrane</keyword>
<keyword evidence="5 8" id="KW-0812">Transmembrane</keyword>
<evidence type="ECO:0000256" key="8">
    <source>
        <dbReference type="SAM" id="Phobius"/>
    </source>
</evidence>
<evidence type="ECO:0000256" key="2">
    <source>
        <dbReference type="ARBA" id="ARBA00022475"/>
    </source>
</evidence>
<sequence length="552" mass="64770">MSKINSKNIQYIFLLILLIFNLLHAYTLPLIDDEAYYWVWSNHLDYGYYDHPPMVAVFIKIGSFFLKNELGVRLISCFSNILFYIIWLKILNPKTINENYLFLGLFGSTAIFNGMGFVATPDVPLLLFGSLFLWRWKCFINKYNALNSIFLGLSMALTMYSKYHGAILIMFTLLPSIPIYYKNKWFYFSILLALILYIPHLVWQYNHNWVSIEYHLFGRNKKEINGFPTAAWLLGLMLIANPLLLYFYGKSLLKKYDSLWIKSLQWISIGTIAFFFLFSFKRIIQPQWNLIVYLAIIPLTYLKYKSLNNKRIILLSYTYLAVLFLLRFLILSPWVIHASPMYKLKEFVVKANKVTNGMAVFERYQKAALFHFYNQKPSISLQVYRHRSSQYDLWNSENLIQGKPITFFGLGNISDKFITDENGDKEYYKFIPSYISYPEIKVEVSPTIIQSKPNQTFDLELNWNHPYKTSIDLNSVANQTIKVLFLRKKNLEPVVLLPVEDKIRIPNNKTVRSNLRITIPQLEPGEYFIYITLNPCGISGKIISNEITTKIY</sequence>
<evidence type="ECO:0000313" key="10">
    <source>
        <dbReference type="EMBL" id="TWP27744.1"/>
    </source>
</evidence>
<feature type="transmembrane region" description="Helical" evidence="8">
    <location>
        <begin position="314"/>
        <end position="336"/>
    </location>
</feature>
<dbReference type="GO" id="GO:0005886">
    <property type="term" value="C:plasma membrane"/>
    <property type="evidence" value="ECO:0007669"/>
    <property type="project" value="UniProtKB-SubCell"/>
</dbReference>
<evidence type="ECO:0000256" key="5">
    <source>
        <dbReference type="ARBA" id="ARBA00022692"/>
    </source>
</evidence>
<feature type="transmembrane region" description="Helical" evidence="8">
    <location>
        <begin position="286"/>
        <end position="302"/>
    </location>
</feature>
<evidence type="ECO:0000256" key="1">
    <source>
        <dbReference type="ARBA" id="ARBA00004651"/>
    </source>
</evidence>
<evidence type="ECO:0000256" key="6">
    <source>
        <dbReference type="ARBA" id="ARBA00022989"/>
    </source>
</evidence>
<keyword evidence="4 10" id="KW-0808">Transferase</keyword>
<feature type="transmembrane region" description="Helical" evidence="8">
    <location>
        <begin position="12"/>
        <end position="31"/>
    </location>
</feature>
<accession>A0A563DD89</accession>
<dbReference type="Proteomes" id="UP000319499">
    <property type="component" value="Unassembled WGS sequence"/>
</dbReference>
<dbReference type="EMBL" id="SELH01000021">
    <property type="protein sequence ID" value="TWP27744.1"/>
    <property type="molecule type" value="Genomic_DNA"/>
</dbReference>
<feature type="transmembrane region" description="Helical" evidence="8">
    <location>
        <begin position="185"/>
        <end position="206"/>
    </location>
</feature>
<keyword evidence="6 8" id="KW-1133">Transmembrane helix</keyword>
<comment type="caution">
    <text evidence="10">The sequence shown here is derived from an EMBL/GenBank/DDBJ whole genome shotgun (WGS) entry which is preliminary data.</text>
</comment>
<dbReference type="PANTHER" id="PTHR33908:SF11">
    <property type="entry name" value="MEMBRANE PROTEIN"/>
    <property type="match status" value="1"/>
</dbReference>
<dbReference type="InterPro" id="IPR050297">
    <property type="entry name" value="LipidA_mod_glycosyltrf_83"/>
</dbReference>
<dbReference type="PANTHER" id="PTHR33908">
    <property type="entry name" value="MANNOSYLTRANSFERASE YKCB-RELATED"/>
    <property type="match status" value="1"/>
</dbReference>
<evidence type="ECO:0000259" key="9">
    <source>
        <dbReference type="Pfam" id="PF13231"/>
    </source>
</evidence>
<organism evidence="10 11">
    <name type="scientific">Apibacter muscae</name>
    <dbReference type="NCBI Taxonomy" id="2509004"/>
    <lineage>
        <taxon>Bacteria</taxon>
        <taxon>Pseudomonadati</taxon>
        <taxon>Bacteroidota</taxon>
        <taxon>Flavobacteriia</taxon>
        <taxon>Flavobacteriales</taxon>
        <taxon>Weeksellaceae</taxon>
        <taxon>Apibacter</taxon>
    </lineage>
</organism>
<dbReference type="Pfam" id="PF13231">
    <property type="entry name" value="PMT_2"/>
    <property type="match status" value="1"/>
</dbReference>
<gene>
    <name evidence="10" type="ORF">ETU09_06510</name>
</gene>
<proteinExistence type="predicted"/>
<dbReference type="OrthoDB" id="9813729at2"/>
<keyword evidence="2" id="KW-1003">Cell membrane</keyword>
<keyword evidence="3" id="KW-0328">Glycosyltransferase</keyword>
<feature type="transmembrane region" description="Helical" evidence="8">
    <location>
        <begin position="100"/>
        <end position="119"/>
    </location>
</feature>
<comment type="subcellular location">
    <subcellularLocation>
        <location evidence="1">Cell membrane</location>
        <topology evidence="1">Multi-pass membrane protein</topology>
    </subcellularLocation>
</comment>
<dbReference type="AlphaFoldDB" id="A0A563DD89"/>
<reference evidence="10 11" key="1">
    <citation type="submission" date="2019-02" db="EMBL/GenBank/DDBJ databases">
        <title>Apibacter muscae sp. nov.: a novel member of the house fly microbiota.</title>
        <authorList>
            <person name="Park R."/>
        </authorList>
    </citation>
    <scope>NUCLEOTIDE SEQUENCE [LARGE SCALE GENOMIC DNA]</scope>
    <source>
        <strain evidence="10 11">AL1</strain>
    </source>
</reference>
<feature type="transmembrane region" description="Helical" evidence="8">
    <location>
        <begin position="226"/>
        <end position="247"/>
    </location>
</feature>
<feature type="transmembrane region" description="Helical" evidence="8">
    <location>
        <begin position="70"/>
        <end position="88"/>
    </location>
</feature>
<evidence type="ECO:0000313" key="11">
    <source>
        <dbReference type="Proteomes" id="UP000319499"/>
    </source>
</evidence>
<evidence type="ECO:0000256" key="4">
    <source>
        <dbReference type="ARBA" id="ARBA00022679"/>
    </source>
</evidence>
<dbReference type="RefSeq" id="WP_146292691.1">
    <property type="nucleotide sequence ID" value="NZ_SELH01000021.1"/>
</dbReference>
<dbReference type="GO" id="GO:0016763">
    <property type="term" value="F:pentosyltransferase activity"/>
    <property type="evidence" value="ECO:0007669"/>
    <property type="project" value="TreeGrafter"/>
</dbReference>
<keyword evidence="11" id="KW-1185">Reference proteome</keyword>